<proteinExistence type="predicted"/>
<comment type="caution">
    <text evidence="2">The sequence shown here is derived from an EMBL/GenBank/DDBJ whole genome shotgun (WGS) entry which is preliminary data.</text>
</comment>
<dbReference type="EMBL" id="JNVC02000017">
    <property type="protein sequence ID" value="KEZ47705.1"/>
    <property type="molecule type" value="Genomic_DNA"/>
</dbReference>
<evidence type="ECO:0000313" key="2">
    <source>
        <dbReference type="EMBL" id="KEZ47705.1"/>
    </source>
</evidence>
<dbReference type="Pfam" id="PF13028">
    <property type="entry name" value="DUF3889"/>
    <property type="match status" value="1"/>
</dbReference>
<feature type="signal peptide" evidence="1">
    <location>
        <begin position="1"/>
        <end position="23"/>
    </location>
</feature>
<evidence type="ECO:0000313" key="3">
    <source>
        <dbReference type="Proteomes" id="UP000028549"/>
    </source>
</evidence>
<dbReference type="STRING" id="246786.GS18_0218760"/>
<dbReference type="Proteomes" id="UP000028549">
    <property type="component" value="Unassembled WGS sequence"/>
</dbReference>
<evidence type="ECO:0008006" key="4">
    <source>
        <dbReference type="Google" id="ProtNLM"/>
    </source>
</evidence>
<sequence length="105" mass="12047">MNRILILLLLCLPAVLVQEQTQASAEAHVQSYEEYGRVAMKKTMEKYPGAQITDYLHVGKKTKGIISTETFKLVLKERGKTFEIFVYVEYNEKTKKVTNVTFKDA</sequence>
<gene>
    <name evidence="2" type="ORF">GS18_0218760</name>
</gene>
<protein>
    <recommendedName>
        <fullName evidence="4">DUF3889 domain-containing protein</fullName>
    </recommendedName>
</protein>
<feature type="chain" id="PRO_5039624795" description="DUF3889 domain-containing protein" evidence="1">
    <location>
        <begin position="24"/>
        <end position="105"/>
    </location>
</feature>
<reference evidence="2 3" key="1">
    <citation type="journal article" date="2005" name="Int. J. Syst. Evol. Microbiol.">
        <title>Bacillus cibi sp. nov., isolated from jeotgal, a traditional Korean fermented seafood.</title>
        <authorList>
            <person name="Yoon J.H."/>
            <person name="Lee C.H."/>
            <person name="Oh T.K."/>
        </authorList>
    </citation>
    <scope>NUCLEOTIDE SEQUENCE [LARGE SCALE GENOMIC DNA]</scope>
    <source>
        <strain evidence="2 3">DSM 16189</strain>
    </source>
</reference>
<keyword evidence="1" id="KW-0732">Signal</keyword>
<name>A0A084GK43_METID</name>
<keyword evidence="3" id="KW-1185">Reference proteome</keyword>
<dbReference type="InterPro" id="IPR024987">
    <property type="entry name" value="DUF3889"/>
</dbReference>
<dbReference type="AlphaFoldDB" id="A0A084GK43"/>
<organism evidence="2 3">
    <name type="scientific">Metabacillus indicus</name>
    <name type="common">Bacillus indicus</name>
    <dbReference type="NCBI Taxonomy" id="246786"/>
    <lineage>
        <taxon>Bacteria</taxon>
        <taxon>Bacillati</taxon>
        <taxon>Bacillota</taxon>
        <taxon>Bacilli</taxon>
        <taxon>Bacillales</taxon>
        <taxon>Bacillaceae</taxon>
        <taxon>Metabacillus</taxon>
    </lineage>
</organism>
<dbReference type="OrthoDB" id="2377048at2"/>
<evidence type="ECO:0000256" key="1">
    <source>
        <dbReference type="SAM" id="SignalP"/>
    </source>
</evidence>
<dbReference type="Gene3D" id="3.10.450.390">
    <property type="entry name" value="Protein of unknown function DUF3889"/>
    <property type="match status" value="1"/>
</dbReference>
<accession>A0A084GK43</accession>